<evidence type="ECO:0000313" key="1">
    <source>
        <dbReference type="EMBL" id="GAA4519240.1"/>
    </source>
</evidence>
<dbReference type="InterPro" id="IPR019853">
    <property type="entry name" value="GldB-like"/>
</dbReference>
<gene>
    <name evidence="1" type="primary">gldB</name>
    <name evidence="1" type="ORF">GCM10023173_21860</name>
</gene>
<dbReference type="Proteomes" id="UP001500394">
    <property type="component" value="Unassembled WGS sequence"/>
</dbReference>
<proteinExistence type="predicted"/>
<keyword evidence="2" id="KW-1185">Reference proteome</keyword>
<sequence>MSDIAVEVKIERFDQELGNLQPGDILNKNRKWQQQYGEFYTDFMVQMLKIGSPKDSVNVQKQLQYILQQKEFNGLSAAVQKKYPSMSQYEKEISQALRYIKYYFPEYKIPRFITYFSGFEYQTPIGEDYVGIGLDMFLGADSEFYPALIHSIPLYISRRFAPEYITPRVIEVILREDLFPMGEEVQNTLQHMIYNGKILYAMDVLLEDVSDEIKIGYTSEQMAWVRKYQSDIWSWFIQENLLYSTDWNRIQKYFSEAPFTPELGERNESAPKLGSYMGWMIVRRYMEKHPQETLKTLFAKTDAQQIMEASKFKGK</sequence>
<evidence type="ECO:0000313" key="2">
    <source>
        <dbReference type="Proteomes" id="UP001500394"/>
    </source>
</evidence>
<dbReference type="EMBL" id="BAABGR010000035">
    <property type="protein sequence ID" value="GAA4519240.1"/>
    <property type="molecule type" value="Genomic_DNA"/>
</dbReference>
<name>A0ABP8R618_9SPHI</name>
<dbReference type="Pfam" id="PF25594">
    <property type="entry name" value="GldB_lipo"/>
    <property type="match status" value="1"/>
</dbReference>
<comment type="caution">
    <text evidence="1">The sequence shown here is derived from an EMBL/GenBank/DDBJ whole genome shotgun (WGS) entry which is preliminary data.</text>
</comment>
<organism evidence="1 2">
    <name type="scientific">Sphingobacterium thermophilum</name>
    <dbReference type="NCBI Taxonomy" id="768534"/>
    <lineage>
        <taxon>Bacteria</taxon>
        <taxon>Pseudomonadati</taxon>
        <taxon>Bacteroidota</taxon>
        <taxon>Sphingobacteriia</taxon>
        <taxon>Sphingobacteriales</taxon>
        <taxon>Sphingobacteriaceae</taxon>
        <taxon>Sphingobacterium</taxon>
    </lineage>
</organism>
<accession>A0ABP8R618</accession>
<reference evidence="2" key="1">
    <citation type="journal article" date="2019" name="Int. J. Syst. Evol. Microbiol.">
        <title>The Global Catalogue of Microorganisms (GCM) 10K type strain sequencing project: providing services to taxonomists for standard genome sequencing and annotation.</title>
        <authorList>
            <consortium name="The Broad Institute Genomics Platform"/>
            <consortium name="The Broad Institute Genome Sequencing Center for Infectious Disease"/>
            <person name="Wu L."/>
            <person name="Ma J."/>
        </authorList>
    </citation>
    <scope>NUCLEOTIDE SEQUENCE [LARGE SCALE GENOMIC DNA]</scope>
    <source>
        <strain evidence="2">JCM 17858</strain>
    </source>
</reference>
<protein>
    <submittedName>
        <fullName evidence="1">Gliding motility lipoprotein GldB</fullName>
    </submittedName>
</protein>
<keyword evidence="1" id="KW-0449">Lipoprotein</keyword>